<dbReference type="AlphaFoldDB" id="A0A8P4G7Y8"/>
<feature type="transmembrane region" description="Helical" evidence="6">
    <location>
        <begin position="459"/>
        <end position="479"/>
    </location>
</feature>
<feature type="region of interest" description="Disordered" evidence="5">
    <location>
        <begin position="497"/>
        <end position="551"/>
    </location>
</feature>
<evidence type="ECO:0008006" key="9">
    <source>
        <dbReference type="Google" id="ProtNLM"/>
    </source>
</evidence>
<feature type="transmembrane region" description="Helical" evidence="6">
    <location>
        <begin position="432"/>
        <end position="453"/>
    </location>
</feature>
<evidence type="ECO:0000256" key="2">
    <source>
        <dbReference type="ARBA" id="ARBA00022692"/>
    </source>
</evidence>
<evidence type="ECO:0000256" key="6">
    <source>
        <dbReference type="SAM" id="Phobius"/>
    </source>
</evidence>
<gene>
    <name evidence="7" type="primary">LOC127368370</name>
</gene>
<evidence type="ECO:0000256" key="1">
    <source>
        <dbReference type="ARBA" id="ARBA00004141"/>
    </source>
</evidence>
<reference evidence="7" key="1">
    <citation type="submission" date="2025-08" db="UniProtKB">
        <authorList>
            <consortium name="Ensembl"/>
        </authorList>
    </citation>
    <scope>IDENTIFICATION</scope>
</reference>
<feature type="transmembrane region" description="Helical" evidence="6">
    <location>
        <begin position="217"/>
        <end position="237"/>
    </location>
</feature>
<dbReference type="GO" id="GO:0016020">
    <property type="term" value="C:membrane"/>
    <property type="evidence" value="ECO:0007669"/>
    <property type="project" value="UniProtKB-SubCell"/>
</dbReference>
<reference evidence="7" key="2">
    <citation type="submission" date="2025-09" db="UniProtKB">
        <authorList>
            <consortium name="Ensembl"/>
        </authorList>
    </citation>
    <scope>IDENTIFICATION</scope>
</reference>
<feature type="transmembrane region" description="Helical" evidence="6">
    <location>
        <begin position="244"/>
        <end position="261"/>
    </location>
</feature>
<comment type="subcellular location">
    <subcellularLocation>
        <location evidence="1">Membrane</location>
        <topology evidence="1">Multi-pass membrane protein</topology>
    </subcellularLocation>
</comment>
<feature type="transmembrane region" description="Helical" evidence="6">
    <location>
        <begin position="343"/>
        <end position="366"/>
    </location>
</feature>
<keyword evidence="4 6" id="KW-0472">Membrane</keyword>
<dbReference type="Proteomes" id="UP000694389">
    <property type="component" value="Unassembled WGS sequence"/>
</dbReference>
<feature type="transmembrane region" description="Helical" evidence="6">
    <location>
        <begin position="154"/>
        <end position="174"/>
    </location>
</feature>
<feature type="transmembrane region" description="Helical" evidence="6">
    <location>
        <begin position="402"/>
        <end position="420"/>
    </location>
</feature>
<feature type="transmembrane region" description="Helical" evidence="6">
    <location>
        <begin position="129"/>
        <end position="148"/>
    </location>
</feature>
<evidence type="ECO:0000256" key="4">
    <source>
        <dbReference type="ARBA" id="ARBA00023136"/>
    </source>
</evidence>
<sequence>MDVFKSRLLGISVAVAHGVFSGSLNILLKFLISNYHFGFLTLIQLLTSSTAALTLETLRRLGKIQIPPFSKQLSKEFGSVCILSTLQSTLTLWSLRGLSLPMYVVFKRCLPLFTLSIGVCVLRNGVPSVGVVTAVIITTAGAALAGAGDLTGDPFGYVTGVLAVIIHASYLVVIQKTSLDSEYGPLTAQYAIAVMASPLLSLPFYRSHCLSVLTFFLYSLFSFYVSVSIACFFFISFSCFISAPFYYCFIFVSLFCFLYLLSSFTVYFSLFFISYYISQFHILPLFFSHPFPVFLYIHSFLFLPAFFALSFSACAVFVSASFISFSLYSLIFCRNLFCLESSFFFPICTLVFHFPFSCFYIELLFLSLSLLSSLLLSQVLLVCSIISLDTINMWSYEGWKDPHITVIFVFCVFIGCAMNFTTLHCTYINSAVTTSFVGVVKSIATITVGMLAFSDVAPTGLFIGGVVVNTVGSIIYCVVKYFETKKKSLYEDLEEAGKDGELPGEPYQEKPPLNGDGPVDGTGSDPGNPEIEGVLSRDGQEAEAPASLANGEVWTGEAGVNSCVMTEKEVLEMQREHLQKENTTSSQSVSDSYVGVWRSIRHLQFMKKEPLIDNMEQQSP</sequence>
<dbReference type="GeneTree" id="ENSGT00940000160083"/>
<evidence type="ECO:0000256" key="5">
    <source>
        <dbReference type="SAM" id="MobiDB-lite"/>
    </source>
</evidence>
<feature type="transmembrane region" description="Helical" evidence="6">
    <location>
        <begin position="300"/>
        <end position="331"/>
    </location>
</feature>
<protein>
    <recommendedName>
        <fullName evidence="9">Solute carrier family 35 member D3</fullName>
    </recommendedName>
</protein>
<organism evidence="7 8">
    <name type="scientific">Dicentrarchus labrax</name>
    <name type="common">European seabass</name>
    <name type="synonym">Morone labrax</name>
    <dbReference type="NCBI Taxonomy" id="13489"/>
    <lineage>
        <taxon>Eukaryota</taxon>
        <taxon>Metazoa</taxon>
        <taxon>Chordata</taxon>
        <taxon>Craniata</taxon>
        <taxon>Vertebrata</taxon>
        <taxon>Euteleostomi</taxon>
        <taxon>Actinopterygii</taxon>
        <taxon>Neopterygii</taxon>
        <taxon>Teleostei</taxon>
        <taxon>Neoteleostei</taxon>
        <taxon>Acanthomorphata</taxon>
        <taxon>Eupercaria</taxon>
        <taxon>Moronidae</taxon>
        <taxon>Dicentrarchus</taxon>
    </lineage>
</organism>
<dbReference type="InterPro" id="IPR050186">
    <property type="entry name" value="TPT_transporter"/>
</dbReference>
<dbReference type="Ensembl" id="ENSDLAT00005077106.1">
    <property type="protein sequence ID" value="ENSDLAP00005068957.1"/>
    <property type="gene ID" value="ENSDLAG00005002922.2"/>
</dbReference>
<dbReference type="PANTHER" id="PTHR11132">
    <property type="entry name" value="SOLUTE CARRIER FAMILY 35"/>
    <property type="match status" value="1"/>
</dbReference>
<evidence type="ECO:0000313" key="7">
    <source>
        <dbReference type="Ensembl" id="ENSDLAP00005068957.1"/>
    </source>
</evidence>
<proteinExistence type="predicted"/>
<evidence type="ECO:0000313" key="8">
    <source>
        <dbReference type="Proteomes" id="UP000694389"/>
    </source>
</evidence>
<keyword evidence="8" id="KW-1185">Reference proteome</keyword>
<keyword evidence="2 6" id="KW-0812">Transmembrane</keyword>
<evidence type="ECO:0000256" key="3">
    <source>
        <dbReference type="ARBA" id="ARBA00022989"/>
    </source>
</evidence>
<accession>A0A8P4G7Y8</accession>
<keyword evidence="3 6" id="KW-1133">Transmembrane helix</keyword>
<name>A0A8P4G7Y8_DICLA</name>
<feature type="transmembrane region" description="Helical" evidence="6">
    <location>
        <begin position="373"/>
        <end position="396"/>
    </location>
</feature>
<feature type="transmembrane region" description="Helical" evidence="6">
    <location>
        <begin position="186"/>
        <end position="205"/>
    </location>
</feature>